<keyword evidence="2" id="KW-0645">Protease</keyword>
<keyword evidence="2" id="KW-0121">Carboxypeptidase</keyword>
<reference evidence="2 3" key="1">
    <citation type="submission" date="2016-10" db="EMBL/GenBank/DDBJ databases">
        <authorList>
            <person name="de Groot N.N."/>
        </authorList>
    </citation>
    <scope>NUCLEOTIDE SEQUENCE [LARGE SCALE GENOMIC DNA]</scope>
    <source>
        <strain evidence="2 3">Nm146</strain>
    </source>
</reference>
<dbReference type="Gene3D" id="3.30.1380.10">
    <property type="match status" value="1"/>
</dbReference>
<name>A0A1I4PT95_9PROT</name>
<dbReference type="SUPFAM" id="SSF55166">
    <property type="entry name" value="Hedgehog/DD-peptidase"/>
    <property type="match status" value="1"/>
</dbReference>
<dbReference type="InterPro" id="IPR052179">
    <property type="entry name" value="DD-CPase-like"/>
</dbReference>
<gene>
    <name evidence="2" type="ORF">SAMN05421880_11277</name>
</gene>
<keyword evidence="3" id="KW-1185">Reference proteome</keyword>
<dbReference type="Proteomes" id="UP000199561">
    <property type="component" value="Unassembled WGS sequence"/>
</dbReference>
<feature type="domain" description="D-alanyl-D-alanine carboxypeptidase-like core" evidence="1">
    <location>
        <begin position="42"/>
        <end position="162"/>
    </location>
</feature>
<sequence>MLCIECWVSPGTYADRGLPFYRYPAELVAVSTGVFEGQQCLMTPRTRSQWRAMHTTAANDGVGLQICWAFRSADQQAKLIRDQLAWGGKLDYLLTWIAAPGYSEHHTGRALDLDSFPPAEKFEDTPAFDWLCNNTWKFGFKLSYPIGNDSGFIYEPWHWCYQDIIENTALHQSCEVRKI</sequence>
<keyword evidence="2" id="KW-0378">Hydrolase</keyword>
<dbReference type="GO" id="GO:0006508">
    <property type="term" value="P:proteolysis"/>
    <property type="evidence" value="ECO:0007669"/>
    <property type="project" value="InterPro"/>
</dbReference>
<dbReference type="STRING" id="52442.SAMN05421880_11277"/>
<proteinExistence type="predicted"/>
<dbReference type="AlphaFoldDB" id="A0A1I4PT95"/>
<dbReference type="GO" id="GO:0004180">
    <property type="term" value="F:carboxypeptidase activity"/>
    <property type="evidence" value="ECO:0007669"/>
    <property type="project" value="UniProtKB-KW"/>
</dbReference>
<evidence type="ECO:0000313" key="2">
    <source>
        <dbReference type="EMBL" id="SFM30999.1"/>
    </source>
</evidence>
<dbReference type="PANTHER" id="PTHR34385">
    <property type="entry name" value="D-ALANYL-D-ALANINE CARBOXYPEPTIDASE"/>
    <property type="match status" value="1"/>
</dbReference>
<dbReference type="PANTHER" id="PTHR34385:SF1">
    <property type="entry name" value="PEPTIDOGLYCAN L-ALANYL-D-GLUTAMATE ENDOPEPTIDASE CWLK"/>
    <property type="match status" value="1"/>
</dbReference>
<dbReference type="InterPro" id="IPR003709">
    <property type="entry name" value="VanY-like_core_dom"/>
</dbReference>
<dbReference type="InterPro" id="IPR009045">
    <property type="entry name" value="Zn_M74/Hedgehog-like"/>
</dbReference>
<dbReference type="EMBL" id="FOUF01000012">
    <property type="protein sequence ID" value="SFM30999.1"/>
    <property type="molecule type" value="Genomic_DNA"/>
</dbReference>
<dbReference type="CDD" id="cd14852">
    <property type="entry name" value="LD-carboxypeptidase"/>
    <property type="match status" value="1"/>
</dbReference>
<evidence type="ECO:0000259" key="1">
    <source>
        <dbReference type="Pfam" id="PF02557"/>
    </source>
</evidence>
<evidence type="ECO:0000313" key="3">
    <source>
        <dbReference type="Proteomes" id="UP000199561"/>
    </source>
</evidence>
<protein>
    <submittedName>
        <fullName evidence="2">D-Ala-D-Ala carboxypeptidase. Metallo peptidase. MEROPS family M15B</fullName>
    </submittedName>
</protein>
<organism evidence="2 3">
    <name type="scientific">Nitrosomonas nitrosa</name>
    <dbReference type="NCBI Taxonomy" id="52442"/>
    <lineage>
        <taxon>Bacteria</taxon>
        <taxon>Pseudomonadati</taxon>
        <taxon>Pseudomonadota</taxon>
        <taxon>Betaproteobacteria</taxon>
        <taxon>Nitrosomonadales</taxon>
        <taxon>Nitrosomonadaceae</taxon>
        <taxon>Nitrosomonas</taxon>
    </lineage>
</organism>
<dbReference type="InterPro" id="IPR058193">
    <property type="entry name" value="VanY/YodJ_core_dom"/>
</dbReference>
<accession>A0A1I4PT95</accession>
<dbReference type="Pfam" id="PF02557">
    <property type="entry name" value="VanY"/>
    <property type="match status" value="1"/>
</dbReference>